<keyword evidence="3" id="KW-1185">Reference proteome</keyword>
<dbReference type="CDD" id="cd04182">
    <property type="entry name" value="GT_2_like_f"/>
    <property type="match status" value="1"/>
</dbReference>
<sequence>MGADVGKGSRAVAGLVLAAGAGRRMGGPKALVRDADGVAWVVRTVRAVLGGGCTPVLVVVGAEADRVRHELFGEPVEIVTAENWAEGMGASLRVGLEALEVYGRRRAGSVDPEAWPNPDGEEPRSVSEIAAVLVVPVDMPSLTAEVVHRIRAATDAPEPAAVLVRAVYGGVVGHPVVLGRGHWGGVVASAGGDSGAREYLRGRAVVEVECGDLVDGRDVDNPRELPPGHRVR</sequence>
<gene>
    <name evidence="2" type="ORF">FB561_4483</name>
</gene>
<dbReference type="SUPFAM" id="SSF53448">
    <property type="entry name" value="Nucleotide-diphospho-sugar transferases"/>
    <property type="match status" value="1"/>
</dbReference>
<feature type="domain" description="MobA-like NTP transferase" evidence="1">
    <location>
        <begin position="14"/>
        <end position="201"/>
    </location>
</feature>
<organism evidence="2 3">
    <name type="scientific">Kribbella amoyensis</name>
    <dbReference type="NCBI Taxonomy" id="996641"/>
    <lineage>
        <taxon>Bacteria</taxon>
        <taxon>Bacillati</taxon>
        <taxon>Actinomycetota</taxon>
        <taxon>Actinomycetes</taxon>
        <taxon>Propionibacteriales</taxon>
        <taxon>Kribbellaceae</taxon>
        <taxon>Kribbella</taxon>
    </lineage>
</organism>
<dbReference type="GO" id="GO:0016779">
    <property type="term" value="F:nucleotidyltransferase activity"/>
    <property type="evidence" value="ECO:0007669"/>
    <property type="project" value="UniProtKB-ARBA"/>
</dbReference>
<accession>A0A561BWS1</accession>
<evidence type="ECO:0000259" key="1">
    <source>
        <dbReference type="Pfam" id="PF12804"/>
    </source>
</evidence>
<dbReference type="Proteomes" id="UP000318380">
    <property type="component" value="Unassembled WGS sequence"/>
</dbReference>
<name>A0A561BWS1_9ACTN</name>
<evidence type="ECO:0000313" key="3">
    <source>
        <dbReference type="Proteomes" id="UP000318380"/>
    </source>
</evidence>
<dbReference type="PANTHER" id="PTHR43777:SF1">
    <property type="entry name" value="MOLYBDENUM COFACTOR CYTIDYLYLTRANSFERASE"/>
    <property type="match status" value="1"/>
</dbReference>
<evidence type="ECO:0000313" key="2">
    <source>
        <dbReference type="EMBL" id="TWD83321.1"/>
    </source>
</evidence>
<proteinExistence type="predicted"/>
<dbReference type="OrthoDB" id="4427994at2"/>
<dbReference type="PANTHER" id="PTHR43777">
    <property type="entry name" value="MOLYBDENUM COFACTOR CYTIDYLYLTRANSFERASE"/>
    <property type="match status" value="1"/>
</dbReference>
<dbReference type="EMBL" id="VIVK01000001">
    <property type="protein sequence ID" value="TWD83321.1"/>
    <property type="molecule type" value="Genomic_DNA"/>
</dbReference>
<dbReference type="InterPro" id="IPR025877">
    <property type="entry name" value="MobA-like_NTP_Trfase"/>
</dbReference>
<comment type="caution">
    <text evidence="2">The sequence shown here is derived from an EMBL/GenBank/DDBJ whole genome shotgun (WGS) entry which is preliminary data.</text>
</comment>
<dbReference type="RefSeq" id="WP_145809766.1">
    <property type="nucleotide sequence ID" value="NZ_VIVK01000001.1"/>
</dbReference>
<dbReference type="AlphaFoldDB" id="A0A561BWS1"/>
<dbReference type="InterPro" id="IPR029044">
    <property type="entry name" value="Nucleotide-diphossugar_trans"/>
</dbReference>
<reference evidence="2 3" key="1">
    <citation type="submission" date="2019-06" db="EMBL/GenBank/DDBJ databases">
        <title>Sequencing the genomes of 1000 actinobacteria strains.</title>
        <authorList>
            <person name="Klenk H.-P."/>
        </authorList>
    </citation>
    <scope>NUCLEOTIDE SEQUENCE [LARGE SCALE GENOMIC DNA]</scope>
    <source>
        <strain evidence="2 3">DSM 24683</strain>
    </source>
</reference>
<dbReference type="Pfam" id="PF12804">
    <property type="entry name" value="NTP_transf_3"/>
    <property type="match status" value="1"/>
</dbReference>
<protein>
    <submittedName>
        <fullName evidence="2">Nicotine blue oxidoreductase</fullName>
    </submittedName>
</protein>
<dbReference type="Gene3D" id="3.90.550.10">
    <property type="entry name" value="Spore Coat Polysaccharide Biosynthesis Protein SpsA, Chain A"/>
    <property type="match status" value="1"/>
</dbReference>